<evidence type="ECO:0000256" key="6">
    <source>
        <dbReference type="ARBA" id="ARBA00023098"/>
    </source>
</evidence>
<evidence type="ECO:0000256" key="3">
    <source>
        <dbReference type="ARBA" id="ARBA00005005"/>
    </source>
</evidence>
<dbReference type="FunFam" id="3.90.226.10:FF:000049">
    <property type="entry name" value="Enoyl-CoA delta isomerase 3"/>
    <property type="match status" value="1"/>
</dbReference>
<protein>
    <recommendedName>
        <fullName evidence="5">Delta(3)-Delta(2)-enoyl-CoA isomerase</fullName>
        <ecNumber evidence="5">5.3.3.8</ecNumber>
    </recommendedName>
</protein>
<dbReference type="SUPFAM" id="SSF52096">
    <property type="entry name" value="ClpP/crotonase"/>
    <property type="match status" value="1"/>
</dbReference>
<sequence length="259" mass="27576">MFANKVLGIAGAGTGTATAAMCTLEKRGNFFLLTLTGDNEHRLNPTLISSLRSALAEAKAQSVPGSALITTAQGKFFSNGFDLKWAEAGGSASANHARLHHMGDLFKLVLADLLSLPMPTIAAVTGHAAAAGLMLAMSHDYVLMRRDRGVLYMSELDIGLIIPDYFMALIRSKVSSASAQRCLVLQASKVKGQEAVKMGVVDSAHDSGEQAMEAAVRLGEQLGKRNWNGEVYKEIRKAMCPEICSLLGLSNKGIVLSRL</sequence>
<dbReference type="Proteomes" id="UP001642360">
    <property type="component" value="Unassembled WGS sequence"/>
</dbReference>
<dbReference type="InterPro" id="IPR001753">
    <property type="entry name" value="Enoyl-CoA_hydra/iso"/>
</dbReference>
<gene>
    <name evidence="7" type="ORF">ILEXP_LOCUS44822</name>
</gene>
<comment type="catalytic activity">
    <reaction evidence="2">
        <text>a (3E)-enoyl-CoA = a 4-saturated (2E)-enoyl-CoA</text>
        <dbReference type="Rhea" id="RHEA:45228"/>
        <dbReference type="ChEBI" id="CHEBI:58521"/>
        <dbReference type="ChEBI" id="CHEBI:85097"/>
        <dbReference type="EC" id="5.3.3.8"/>
    </reaction>
</comment>
<dbReference type="PANTHER" id="PTHR11941">
    <property type="entry name" value="ENOYL-COA HYDRATASE-RELATED"/>
    <property type="match status" value="1"/>
</dbReference>
<comment type="catalytic activity">
    <reaction evidence="1">
        <text>a (3Z)-enoyl-CoA = a 4-saturated (2E)-enoyl-CoA</text>
        <dbReference type="Rhea" id="RHEA:45900"/>
        <dbReference type="ChEBI" id="CHEBI:85097"/>
        <dbReference type="ChEBI" id="CHEBI:85489"/>
        <dbReference type="EC" id="5.3.3.8"/>
    </reaction>
</comment>
<dbReference type="EC" id="5.3.3.8" evidence="5"/>
<comment type="caution">
    <text evidence="7">The sequence shown here is derived from an EMBL/GenBank/DDBJ whole genome shotgun (WGS) entry which is preliminary data.</text>
</comment>
<keyword evidence="8" id="KW-1185">Reference proteome</keyword>
<dbReference type="CDD" id="cd06558">
    <property type="entry name" value="crotonase-like"/>
    <property type="match status" value="1"/>
</dbReference>
<proteinExistence type="inferred from homology"/>
<dbReference type="GO" id="GO:0009062">
    <property type="term" value="P:fatty acid catabolic process"/>
    <property type="evidence" value="ECO:0007669"/>
    <property type="project" value="UniProtKB-ARBA"/>
</dbReference>
<evidence type="ECO:0000256" key="5">
    <source>
        <dbReference type="ARBA" id="ARBA00012064"/>
    </source>
</evidence>
<evidence type="ECO:0000256" key="1">
    <source>
        <dbReference type="ARBA" id="ARBA00000452"/>
    </source>
</evidence>
<evidence type="ECO:0000256" key="4">
    <source>
        <dbReference type="ARBA" id="ARBA00005254"/>
    </source>
</evidence>
<evidence type="ECO:0000313" key="7">
    <source>
        <dbReference type="EMBL" id="CAK9175028.1"/>
    </source>
</evidence>
<dbReference type="Gene3D" id="3.90.226.10">
    <property type="entry name" value="2-enoyl-CoA Hydratase, Chain A, domain 1"/>
    <property type="match status" value="1"/>
</dbReference>
<organism evidence="7 8">
    <name type="scientific">Ilex paraguariensis</name>
    <name type="common">yerba mate</name>
    <dbReference type="NCBI Taxonomy" id="185542"/>
    <lineage>
        <taxon>Eukaryota</taxon>
        <taxon>Viridiplantae</taxon>
        <taxon>Streptophyta</taxon>
        <taxon>Embryophyta</taxon>
        <taxon>Tracheophyta</taxon>
        <taxon>Spermatophyta</taxon>
        <taxon>Magnoliopsida</taxon>
        <taxon>eudicotyledons</taxon>
        <taxon>Gunneridae</taxon>
        <taxon>Pentapetalae</taxon>
        <taxon>asterids</taxon>
        <taxon>campanulids</taxon>
        <taxon>Aquifoliales</taxon>
        <taxon>Aquifoliaceae</taxon>
        <taxon>Ilex</taxon>
    </lineage>
</organism>
<evidence type="ECO:0000313" key="8">
    <source>
        <dbReference type="Proteomes" id="UP001642360"/>
    </source>
</evidence>
<dbReference type="GO" id="GO:0004165">
    <property type="term" value="F:delta(3)-delta(2)-enoyl-CoA isomerase activity"/>
    <property type="evidence" value="ECO:0007669"/>
    <property type="project" value="UniProtKB-EC"/>
</dbReference>
<keyword evidence="6" id="KW-0443">Lipid metabolism</keyword>
<comment type="similarity">
    <text evidence="4">Belongs to the enoyl-CoA hydratase/isomerase family.</text>
</comment>
<comment type="pathway">
    <text evidence="3">Lipid metabolism; fatty acid beta-oxidation.</text>
</comment>
<reference evidence="7 8" key="1">
    <citation type="submission" date="2024-02" db="EMBL/GenBank/DDBJ databases">
        <authorList>
            <person name="Vignale AGUSTIN F."/>
            <person name="Sosa J E."/>
            <person name="Modenutti C."/>
        </authorList>
    </citation>
    <scope>NUCLEOTIDE SEQUENCE [LARGE SCALE GENOMIC DNA]</scope>
</reference>
<name>A0ABC8TZU3_9AQUA</name>
<dbReference type="AlphaFoldDB" id="A0ABC8TZU3"/>
<dbReference type="PANTHER" id="PTHR11941:SF75">
    <property type="entry name" value="ENOYL-COA HYDRATASE_ISOMERASE FAMILY PROTEIN"/>
    <property type="match status" value="1"/>
</dbReference>
<evidence type="ECO:0000256" key="2">
    <source>
        <dbReference type="ARBA" id="ARBA00000765"/>
    </source>
</evidence>
<accession>A0ABC8TZU3</accession>
<dbReference type="InterPro" id="IPR029045">
    <property type="entry name" value="ClpP/crotonase-like_dom_sf"/>
</dbReference>
<dbReference type="Pfam" id="PF00378">
    <property type="entry name" value="ECH_1"/>
    <property type="match status" value="1"/>
</dbReference>
<dbReference type="EMBL" id="CAUOFW020006514">
    <property type="protein sequence ID" value="CAK9175028.1"/>
    <property type="molecule type" value="Genomic_DNA"/>
</dbReference>